<dbReference type="Gene3D" id="3.40.50.1460">
    <property type="match status" value="1"/>
</dbReference>
<dbReference type="PANTHER" id="PTHR48104:SF30">
    <property type="entry name" value="METACASPASE-1"/>
    <property type="match status" value="1"/>
</dbReference>
<evidence type="ECO:0000256" key="1">
    <source>
        <dbReference type="ARBA" id="ARBA00009005"/>
    </source>
</evidence>
<protein>
    <recommendedName>
        <fullName evidence="2">Peptidase C14 caspase domain-containing protein</fullName>
    </recommendedName>
</protein>
<evidence type="ECO:0000313" key="3">
    <source>
        <dbReference type="EMBL" id="CZR64739.1"/>
    </source>
</evidence>
<feature type="domain" description="Peptidase C14 caspase" evidence="2">
    <location>
        <begin position="39"/>
        <end position="294"/>
    </location>
</feature>
<dbReference type="InterPro" id="IPR011600">
    <property type="entry name" value="Pept_C14_caspase"/>
</dbReference>
<dbReference type="GO" id="GO:0006508">
    <property type="term" value="P:proteolysis"/>
    <property type="evidence" value="ECO:0007669"/>
    <property type="project" value="InterPro"/>
</dbReference>
<proteinExistence type="inferred from homology"/>
<dbReference type="EMBL" id="FJOG01000027">
    <property type="protein sequence ID" value="CZR64739.1"/>
    <property type="molecule type" value="Genomic_DNA"/>
</dbReference>
<dbReference type="InterPro" id="IPR050452">
    <property type="entry name" value="Metacaspase"/>
</dbReference>
<name>A0A1L7XI64_9HELO</name>
<dbReference type="OrthoDB" id="3223806at2759"/>
<sequence>MADSEPTWTHWAVLIGVGVSIDTISLSQGDQQSRPRDRSLKGAVPDIAAVNDYLGSQSKVKITKLTATKPSDEDTISAPIEAPGNLPTLDNVCSVLQDVIEEGMRGQSKHVYIHFSGHGTRIGSEGPFALVLYHDSARGARYLRSTELANALDLMTKNGMHVTLVLDCCFSGGVVRTDELRGSDIRFIEYDPVVDAESNAGNRFGREPRDNTRDSVLKLDRLLDPKGYTIITACGPNETSSEIEFQNGARRGALSYFLDYSLRSLRKGGARITHQSLYQYLQARFHARYPQQTPMRYGSTDISFFQGLMDGPGIPFVAVFRNAKDGRLILSAGQAHGVHEKDEYDAYSYFASEDPKHIPNQKSIKMQVQTVENLTSDLVVVDPADAKRIASGPTWKAKPLTSFSPRKIPMRLMPSLPDLDREQLLRDAQSHSFLQLSAEERETESSLFNVILNTENDYEVQDGALNKIPSLPTIPRDSYQALNTLTTRLGHLATFKFFESMENQEPDPAFEGSFLLQAEGSVGQDGWLELKHQSSWKLTVKNLSESLIYLVIFNFRPSWEVCNVVWEAEGGDFLQIPPRHHPDSEIELALSMEVPDFVQAADQQQCEDIMKIFVTSKSTSFPGIILPKLRDGSMRSNPDQLSNFLGTFIRGFCETRSDGHQGKWATQNFLIRTSM</sequence>
<organism evidence="3 4">
    <name type="scientific">Phialocephala subalpina</name>
    <dbReference type="NCBI Taxonomy" id="576137"/>
    <lineage>
        <taxon>Eukaryota</taxon>
        <taxon>Fungi</taxon>
        <taxon>Dikarya</taxon>
        <taxon>Ascomycota</taxon>
        <taxon>Pezizomycotina</taxon>
        <taxon>Leotiomycetes</taxon>
        <taxon>Helotiales</taxon>
        <taxon>Mollisiaceae</taxon>
        <taxon>Phialocephala</taxon>
        <taxon>Phialocephala fortinii species complex</taxon>
    </lineage>
</organism>
<dbReference type="AlphaFoldDB" id="A0A1L7XI64"/>
<dbReference type="GO" id="GO:0004197">
    <property type="term" value="F:cysteine-type endopeptidase activity"/>
    <property type="evidence" value="ECO:0007669"/>
    <property type="project" value="InterPro"/>
</dbReference>
<evidence type="ECO:0000313" key="4">
    <source>
        <dbReference type="Proteomes" id="UP000184330"/>
    </source>
</evidence>
<reference evidence="3 4" key="1">
    <citation type="submission" date="2016-03" db="EMBL/GenBank/DDBJ databases">
        <authorList>
            <person name="Ploux O."/>
        </authorList>
    </citation>
    <scope>NUCLEOTIDE SEQUENCE [LARGE SCALE GENOMIC DNA]</scope>
    <source>
        <strain evidence="3 4">UAMH 11012</strain>
    </source>
</reference>
<keyword evidence="4" id="KW-1185">Reference proteome</keyword>
<dbReference type="Pfam" id="PF00656">
    <property type="entry name" value="Peptidase_C14"/>
    <property type="match status" value="1"/>
</dbReference>
<dbReference type="PANTHER" id="PTHR48104">
    <property type="entry name" value="METACASPASE-4"/>
    <property type="match status" value="1"/>
</dbReference>
<dbReference type="GO" id="GO:0005737">
    <property type="term" value="C:cytoplasm"/>
    <property type="evidence" value="ECO:0007669"/>
    <property type="project" value="TreeGrafter"/>
</dbReference>
<evidence type="ECO:0000259" key="2">
    <source>
        <dbReference type="Pfam" id="PF00656"/>
    </source>
</evidence>
<gene>
    <name evidence="3" type="ORF">PAC_14638</name>
</gene>
<comment type="similarity">
    <text evidence="1">Belongs to the peptidase C14B family.</text>
</comment>
<dbReference type="Proteomes" id="UP000184330">
    <property type="component" value="Unassembled WGS sequence"/>
</dbReference>
<accession>A0A1L7XI64</accession>